<evidence type="ECO:0000256" key="1">
    <source>
        <dbReference type="ARBA" id="ARBA00005234"/>
    </source>
</evidence>
<keyword evidence="7" id="KW-1185">Reference proteome</keyword>
<dbReference type="InterPro" id="IPR038765">
    <property type="entry name" value="Papain-like_cys_pep_sf"/>
</dbReference>
<comment type="similarity">
    <text evidence="1">Belongs to the peptidase C48 family.</text>
</comment>
<sequence>MDVMNTLFHLKLRNITPTSVERSEQSQVVDENIDVDATIASAVKAVENLIGSSTNVSTSVETSEKNDLEMHIDIIFYYLRKKIIITSLYEKFVEKNNDISVLSLSHNVAQYIRGDFKGLCNESKFSTMEPFPIVAVDGLPKQVTADCGVFVASFAEYFIDGKPIPSSGFDVEIHRDHLAVLFDQYGMKKQLENIETVAKLREYVMAEEEAKRVEPRLPENPSPVAAEQVKKEEAKEEEEEVKNSKDVCASDEKNLSLVPLEKPLPAPKIVQKNLLLHIIISMEVSTTSG</sequence>
<feature type="domain" description="Ubiquitin-like protease family profile" evidence="5">
    <location>
        <begin position="125"/>
        <end position="182"/>
    </location>
</feature>
<protein>
    <recommendedName>
        <fullName evidence="5">Ubiquitin-like protease family profile domain-containing protein</fullName>
    </recommendedName>
</protein>
<dbReference type="PANTHER" id="PTHR33022">
    <property type="entry name" value="DUF1985 DOMAIN-CONTAINING PROTEIN"/>
    <property type="match status" value="1"/>
</dbReference>
<evidence type="ECO:0000256" key="3">
    <source>
        <dbReference type="ARBA" id="ARBA00022801"/>
    </source>
</evidence>
<name>A0A7J6DVH2_CANSA</name>
<accession>A0A7J6DVH2</accession>
<proteinExistence type="inferred from homology"/>
<evidence type="ECO:0000259" key="5">
    <source>
        <dbReference type="Pfam" id="PF02902"/>
    </source>
</evidence>
<comment type="caution">
    <text evidence="6">The sequence shown here is derived from an EMBL/GenBank/DDBJ whole genome shotgun (WGS) entry which is preliminary data.</text>
</comment>
<keyword evidence="3" id="KW-0378">Hydrolase</keyword>
<dbReference type="Proteomes" id="UP000583929">
    <property type="component" value="Unassembled WGS sequence"/>
</dbReference>
<reference evidence="6 7" key="1">
    <citation type="journal article" date="2020" name="bioRxiv">
        <title>Sequence and annotation of 42 cannabis genomes reveals extensive copy number variation in cannabinoid synthesis and pathogen resistance genes.</title>
        <authorList>
            <person name="Mckernan K.J."/>
            <person name="Helbert Y."/>
            <person name="Kane L.T."/>
            <person name="Ebling H."/>
            <person name="Zhang L."/>
            <person name="Liu B."/>
            <person name="Eaton Z."/>
            <person name="Mclaughlin S."/>
            <person name="Kingan S."/>
            <person name="Baybayan P."/>
            <person name="Concepcion G."/>
            <person name="Jordan M."/>
            <person name="Riva A."/>
            <person name="Barbazuk W."/>
            <person name="Harkins T."/>
        </authorList>
    </citation>
    <scope>NUCLEOTIDE SEQUENCE [LARGE SCALE GENOMIC DNA]</scope>
    <source>
        <strain evidence="7">cv. Jamaican Lion 4</strain>
        <tissue evidence="6">Leaf</tissue>
    </source>
</reference>
<evidence type="ECO:0000313" key="6">
    <source>
        <dbReference type="EMBL" id="KAF4350093.1"/>
    </source>
</evidence>
<keyword evidence="2" id="KW-0645">Protease</keyword>
<dbReference type="InterPro" id="IPR003653">
    <property type="entry name" value="Peptidase_C48_C"/>
</dbReference>
<dbReference type="PANTHER" id="PTHR33022:SF21">
    <property type="entry name" value="UBIQUITIN-LIKE PROTEASE FAMILY PROFILE DOMAIN-CONTAINING PROTEIN"/>
    <property type="match status" value="1"/>
</dbReference>
<gene>
    <name evidence="6" type="ORF">G4B88_008493</name>
</gene>
<organism evidence="6 7">
    <name type="scientific">Cannabis sativa</name>
    <name type="common">Hemp</name>
    <name type="synonym">Marijuana</name>
    <dbReference type="NCBI Taxonomy" id="3483"/>
    <lineage>
        <taxon>Eukaryota</taxon>
        <taxon>Viridiplantae</taxon>
        <taxon>Streptophyta</taxon>
        <taxon>Embryophyta</taxon>
        <taxon>Tracheophyta</taxon>
        <taxon>Spermatophyta</taxon>
        <taxon>Magnoliopsida</taxon>
        <taxon>eudicotyledons</taxon>
        <taxon>Gunneridae</taxon>
        <taxon>Pentapetalae</taxon>
        <taxon>rosids</taxon>
        <taxon>fabids</taxon>
        <taxon>Rosales</taxon>
        <taxon>Cannabaceae</taxon>
        <taxon>Cannabis</taxon>
    </lineage>
</organism>
<evidence type="ECO:0000256" key="2">
    <source>
        <dbReference type="ARBA" id="ARBA00022670"/>
    </source>
</evidence>
<dbReference type="EMBL" id="JAATIQ010000611">
    <property type="protein sequence ID" value="KAF4350093.1"/>
    <property type="molecule type" value="Genomic_DNA"/>
</dbReference>
<dbReference type="Pfam" id="PF02902">
    <property type="entry name" value="Peptidase_C48"/>
    <property type="match status" value="1"/>
</dbReference>
<evidence type="ECO:0000256" key="4">
    <source>
        <dbReference type="SAM" id="MobiDB-lite"/>
    </source>
</evidence>
<dbReference type="AlphaFoldDB" id="A0A7J6DVH2"/>
<dbReference type="GO" id="GO:0006508">
    <property type="term" value="P:proteolysis"/>
    <property type="evidence" value="ECO:0007669"/>
    <property type="project" value="UniProtKB-KW"/>
</dbReference>
<evidence type="ECO:0000313" key="7">
    <source>
        <dbReference type="Proteomes" id="UP000583929"/>
    </source>
</evidence>
<dbReference type="Gene3D" id="3.40.395.10">
    <property type="entry name" value="Adenoviral Proteinase, Chain A"/>
    <property type="match status" value="1"/>
</dbReference>
<feature type="region of interest" description="Disordered" evidence="4">
    <location>
        <begin position="214"/>
        <end position="248"/>
    </location>
</feature>
<dbReference type="SUPFAM" id="SSF54001">
    <property type="entry name" value="Cysteine proteinases"/>
    <property type="match status" value="1"/>
</dbReference>
<dbReference type="GO" id="GO:0008234">
    <property type="term" value="F:cysteine-type peptidase activity"/>
    <property type="evidence" value="ECO:0007669"/>
    <property type="project" value="InterPro"/>
</dbReference>